<dbReference type="KEGG" id="lak:106159938"/>
<sequence>MVQKVANYTELLREQGRGAYNDAKNILSKLTADAKTAIESTLQQLQGIRENFYKAFKSMFDNFFGFFKGIFGKRATRALWAKFVDSLQSVFAKFKGKYEDLAAFVKEKLGDGVEEARGHLENVKLMTKTVLDNAQEAGEAKLKELQEVVKAYKNDLGDLWGQLETAIKNIG</sequence>
<protein>
    <submittedName>
        <fullName evidence="2">Uncharacterized protein LOC106159938</fullName>
    </submittedName>
</protein>
<accession>A0A1S3I1Y9</accession>
<keyword evidence="1" id="KW-1185">Reference proteome</keyword>
<dbReference type="Gene3D" id="1.20.120.20">
    <property type="entry name" value="Apolipoprotein"/>
    <property type="match status" value="1"/>
</dbReference>
<evidence type="ECO:0000313" key="1">
    <source>
        <dbReference type="Proteomes" id="UP000085678"/>
    </source>
</evidence>
<dbReference type="Proteomes" id="UP000085678">
    <property type="component" value="Unplaced"/>
</dbReference>
<proteinExistence type="predicted"/>
<name>A0A1S3I1Y9_LINAN</name>
<dbReference type="InParanoid" id="A0A1S3I1Y9"/>
<dbReference type="RefSeq" id="XP_013391846.1">
    <property type="nucleotide sequence ID" value="XM_013536392.1"/>
</dbReference>
<gene>
    <name evidence="2" type="primary">LOC106159938</name>
</gene>
<reference evidence="2" key="1">
    <citation type="submission" date="2025-08" db="UniProtKB">
        <authorList>
            <consortium name="RefSeq"/>
        </authorList>
    </citation>
    <scope>IDENTIFICATION</scope>
    <source>
        <tissue evidence="2">Gonads</tissue>
    </source>
</reference>
<dbReference type="GeneID" id="106159938"/>
<dbReference type="AlphaFoldDB" id="A0A1S3I1Y9"/>
<organism evidence="1 2">
    <name type="scientific">Lingula anatina</name>
    <name type="common">Brachiopod</name>
    <name type="synonym">Lingula unguis</name>
    <dbReference type="NCBI Taxonomy" id="7574"/>
    <lineage>
        <taxon>Eukaryota</taxon>
        <taxon>Metazoa</taxon>
        <taxon>Spiralia</taxon>
        <taxon>Lophotrochozoa</taxon>
        <taxon>Brachiopoda</taxon>
        <taxon>Linguliformea</taxon>
        <taxon>Lingulata</taxon>
        <taxon>Lingulida</taxon>
        <taxon>Linguloidea</taxon>
        <taxon>Lingulidae</taxon>
        <taxon>Lingula</taxon>
    </lineage>
</organism>
<evidence type="ECO:0000313" key="2">
    <source>
        <dbReference type="RefSeq" id="XP_013391846.1"/>
    </source>
</evidence>